<proteinExistence type="predicted"/>
<evidence type="ECO:0000256" key="2">
    <source>
        <dbReference type="ARBA" id="ARBA00022737"/>
    </source>
</evidence>
<dbReference type="InterPro" id="IPR057135">
    <property type="entry name" value="At4g27190-like_LRR"/>
</dbReference>
<dbReference type="Pfam" id="PF23247">
    <property type="entry name" value="LRR_RPS2"/>
    <property type="match status" value="1"/>
</dbReference>
<evidence type="ECO:0000259" key="7">
    <source>
        <dbReference type="Pfam" id="PF23559"/>
    </source>
</evidence>
<keyword evidence="1" id="KW-0433">Leucine-rich repeat</keyword>
<dbReference type="FunFam" id="1.10.10.10:FF:000322">
    <property type="entry name" value="Probable disease resistance protein At1g63360"/>
    <property type="match status" value="1"/>
</dbReference>
<evidence type="ECO:0000256" key="4">
    <source>
        <dbReference type="ARBA" id="ARBA00022821"/>
    </source>
</evidence>
<accession>A0AAV5IHW1</accession>
<protein>
    <recommendedName>
        <fullName evidence="10">NB-ARC domain-containing protein</fullName>
    </recommendedName>
</protein>
<dbReference type="GO" id="GO:0043531">
    <property type="term" value="F:ADP binding"/>
    <property type="evidence" value="ECO:0007669"/>
    <property type="project" value="InterPro"/>
</dbReference>
<organism evidence="8 9">
    <name type="scientific">Rubroshorea leprosula</name>
    <dbReference type="NCBI Taxonomy" id="152421"/>
    <lineage>
        <taxon>Eukaryota</taxon>
        <taxon>Viridiplantae</taxon>
        <taxon>Streptophyta</taxon>
        <taxon>Embryophyta</taxon>
        <taxon>Tracheophyta</taxon>
        <taxon>Spermatophyta</taxon>
        <taxon>Magnoliopsida</taxon>
        <taxon>eudicotyledons</taxon>
        <taxon>Gunneridae</taxon>
        <taxon>Pentapetalae</taxon>
        <taxon>rosids</taxon>
        <taxon>malvids</taxon>
        <taxon>Malvales</taxon>
        <taxon>Dipterocarpaceae</taxon>
        <taxon>Rubroshorea</taxon>
    </lineage>
</organism>
<evidence type="ECO:0000259" key="6">
    <source>
        <dbReference type="Pfam" id="PF23247"/>
    </source>
</evidence>
<dbReference type="PANTHER" id="PTHR33463:SF187">
    <property type="entry name" value="AND NB-ARC DOMAIN DISEASE RESISTANCE PROTEIN, PUTATIVE-RELATED"/>
    <property type="match status" value="1"/>
</dbReference>
<dbReference type="Pfam" id="PF08268">
    <property type="entry name" value="FBA_3"/>
    <property type="match status" value="1"/>
</dbReference>
<dbReference type="SUPFAM" id="SSF52540">
    <property type="entry name" value="P-loop containing nucleoside triphosphate hydrolases"/>
    <property type="match status" value="1"/>
</dbReference>
<gene>
    <name evidence="8" type="ORF">SLEP1_g10839</name>
</gene>
<dbReference type="GO" id="GO:0005524">
    <property type="term" value="F:ATP binding"/>
    <property type="evidence" value="ECO:0007669"/>
    <property type="project" value="UniProtKB-KW"/>
</dbReference>
<dbReference type="InterPro" id="IPR027417">
    <property type="entry name" value="P-loop_NTPase"/>
</dbReference>
<evidence type="ECO:0000256" key="3">
    <source>
        <dbReference type="ARBA" id="ARBA00022741"/>
    </source>
</evidence>
<dbReference type="Gene3D" id="1.10.10.10">
    <property type="entry name" value="Winged helix-like DNA-binding domain superfamily/Winged helix DNA-binding domain"/>
    <property type="match status" value="1"/>
</dbReference>
<dbReference type="InterPro" id="IPR017451">
    <property type="entry name" value="F-box-assoc_interact_dom"/>
</dbReference>
<comment type="caution">
    <text evidence="8">The sequence shown here is derived from an EMBL/GenBank/DDBJ whole genome shotgun (WGS) entry which is preliminary data.</text>
</comment>
<dbReference type="Proteomes" id="UP001054252">
    <property type="component" value="Unassembled WGS sequence"/>
</dbReference>
<dbReference type="AlphaFoldDB" id="A0AAV5IHW1"/>
<dbReference type="InterPro" id="IPR042197">
    <property type="entry name" value="Apaf_helical"/>
</dbReference>
<keyword evidence="2" id="KW-0677">Repeat</keyword>
<evidence type="ECO:0000259" key="5">
    <source>
        <dbReference type="Pfam" id="PF08268"/>
    </source>
</evidence>
<dbReference type="InterPro" id="IPR050905">
    <property type="entry name" value="Plant_NBS-LRR"/>
</dbReference>
<evidence type="ECO:0000313" key="9">
    <source>
        <dbReference type="Proteomes" id="UP001054252"/>
    </source>
</evidence>
<keyword evidence="4" id="KW-0611">Plant defense</keyword>
<dbReference type="Gene3D" id="1.10.8.430">
    <property type="entry name" value="Helical domain of apoptotic protease-activating factors"/>
    <property type="match status" value="1"/>
</dbReference>
<dbReference type="SUPFAM" id="SSF52058">
    <property type="entry name" value="L domain-like"/>
    <property type="match status" value="1"/>
</dbReference>
<keyword evidence="9" id="KW-1185">Reference proteome</keyword>
<dbReference type="InterPro" id="IPR058922">
    <property type="entry name" value="WHD_DRP"/>
</dbReference>
<dbReference type="EMBL" id="BPVZ01000011">
    <property type="protein sequence ID" value="GKU97741.1"/>
    <property type="molecule type" value="Genomic_DNA"/>
</dbReference>
<keyword evidence="3" id="KW-0547">Nucleotide-binding</keyword>
<evidence type="ECO:0000313" key="8">
    <source>
        <dbReference type="EMBL" id="GKU97741.1"/>
    </source>
</evidence>
<dbReference type="GO" id="GO:0006952">
    <property type="term" value="P:defense response"/>
    <property type="evidence" value="ECO:0007669"/>
    <property type="project" value="UniProtKB-KW"/>
</dbReference>
<dbReference type="InterPro" id="IPR001611">
    <property type="entry name" value="Leu-rich_rpt"/>
</dbReference>
<dbReference type="NCBIfam" id="TIGR01640">
    <property type="entry name" value="F_box_assoc_1"/>
    <property type="match status" value="1"/>
</dbReference>
<dbReference type="Gene3D" id="3.80.10.10">
    <property type="entry name" value="Ribonuclease Inhibitor"/>
    <property type="match status" value="2"/>
</dbReference>
<dbReference type="Pfam" id="PF13855">
    <property type="entry name" value="LRR_8"/>
    <property type="match status" value="1"/>
</dbReference>
<dbReference type="Pfam" id="PF23559">
    <property type="entry name" value="WHD_DRP"/>
    <property type="match status" value="1"/>
</dbReference>
<dbReference type="InterPro" id="IPR013187">
    <property type="entry name" value="F-box-assoc_dom_typ3"/>
</dbReference>
<feature type="domain" description="F-box associated beta-propeller type 3" evidence="5">
    <location>
        <begin position="762"/>
        <end position="853"/>
    </location>
</feature>
<feature type="domain" description="Disease resistance protein winged helix" evidence="7">
    <location>
        <begin position="114"/>
        <end position="184"/>
    </location>
</feature>
<sequence length="921" mass="105396">MGCKIIEVKPLKKDQALKLFLNKVGDDIFPTPTLESTLKMIVDECAGLPLAIVTVAGSMKGMSDPHLWKNVLNELREQKRMVAGTEVDEFRILKFSYDQLKDEKIQHCFLCCALYPEDHEIQKDEIIEYWIEEGLIDEMQTRQAMKFKGHGILWKLEGNCLLEFIKDKYKGECVRMHDLLRDMALHITRTSPRFLVKAGTTSELPPEEHEWKEDILKVSLMYNYIKEIPSSLPSPKCPMLTTLLLSYNLFLTIPEYFFDHMLGLKILDLSYNVCLESLPNSVSRLENLTALLLRGCTHLRKIPSLYNLRVLKNGSYPLRKRWRTLSKIPDGILPNLSKVQYLGLDYKILLKVEEIKKLVKLESFRGRFLTAHDMSIFFNSRRDGLSWYNLHIGGLKVDPVNFGYFGSMNFIRCYGVDICGEPTLLPSDVQNLEVMECNDMRSLNDISGFQDATDLQECKIYDCEGIECFLSSWSNQLPSLRFLELSHLKNLKVMFEVEATAKSVPPPITFSSLKVITISFCVKIKKLFSPRLLPLEFLQNLEEIEVKYCIQLEEIIASEPEREGERVSKVILPKLKRLMLLALPALRNICSSSAVLVCDSIKDLEFANCLNLNIGCVFGSWFNPLQTLEILTLWRLNLRSVFDEEAPSLLAPPITAFLPLKSISVSNCHQLKKLFPLTLLLDGELSIHPNWKSVMLLIQGIEARGACRELSFGPDDELELNSGMDDDFDEAYESRQNKRNKKGVIEAEIVSSPRANLVAAAETSVFVNGVIHWKIQPWNPWDDETIVAFDLDEEKFSILPPPTGAAKNCNTFHLAGIRGNLWLAEHTHKFSNINLWVFNKDLQNPSWKKEFMIDCTTIRDGYSLVASFLLHPLDFQNEEGILSRLDGVGLVLYNVKTKTFTLLKEERGRFMFCYYIDGFLS</sequence>
<dbReference type="InterPro" id="IPR032675">
    <property type="entry name" value="LRR_dom_sf"/>
</dbReference>
<evidence type="ECO:0000256" key="1">
    <source>
        <dbReference type="ARBA" id="ARBA00022614"/>
    </source>
</evidence>
<reference evidence="8 9" key="1">
    <citation type="journal article" date="2021" name="Commun. Biol.">
        <title>The genome of Shorea leprosula (Dipterocarpaceae) highlights the ecological relevance of drought in aseasonal tropical rainforests.</title>
        <authorList>
            <person name="Ng K.K.S."/>
            <person name="Kobayashi M.J."/>
            <person name="Fawcett J.A."/>
            <person name="Hatakeyama M."/>
            <person name="Paape T."/>
            <person name="Ng C.H."/>
            <person name="Ang C.C."/>
            <person name="Tnah L.H."/>
            <person name="Lee C.T."/>
            <person name="Nishiyama T."/>
            <person name="Sese J."/>
            <person name="O'Brien M.J."/>
            <person name="Copetti D."/>
            <person name="Mohd Noor M.I."/>
            <person name="Ong R.C."/>
            <person name="Putra M."/>
            <person name="Sireger I.Z."/>
            <person name="Indrioko S."/>
            <person name="Kosugi Y."/>
            <person name="Izuno A."/>
            <person name="Isagi Y."/>
            <person name="Lee S.L."/>
            <person name="Shimizu K.K."/>
        </authorList>
    </citation>
    <scope>NUCLEOTIDE SEQUENCE [LARGE SCALE GENOMIC DNA]</scope>
    <source>
        <strain evidence="8">214</strain>
    </source>
</reference>
<evidence type="ECO:0008006" key="10">
    <source>
        <dbReference type="Google" id="ProtNLM"/>
    </source>
</evidence>
<dbReference type="PANTHER" id="PTHR33463">
    <property type="entry name" value="NB-ARC DOMAIN-CONTAINING PROTEIN-RELATED"/>
    <property type="match status" value="1"/>
</dbReference>
<feature type="domain" description="Disease resistance protein At4g27190-like leucine-rich repeats" evidence="6">
    <location>
        <begin position="503"/>
        <end position="613"/>
    </location>
</feature>
<name>A0AAV5IHW1_9ROSI</name>
<dbReference type="InterPro" id="IPR036388">
    <property type="entry name" value="WH-like_DNA-bd_sf"/>
</dbReference>